<evidence type="ECO:0000313" key="3">
    <source>
        <dbReference type="Proteomes" id="UP000824088"/>
    </source>
</evidence>
<dbReference type="EMBL" id="DVMN01000076">
    <property type="protein sequence ID" value="HIU21433.1"/>
    <property type="molecule type" value="Genomic_DNA"/>
</dbReference>
<accession>A0A9D1HRS5</accession>
<feature type="transmembrane region" description="Helical" evidence="1">
    <location>
        <begin position="126"/>
        <end position="147"/>
    </location>
</feature>
<keyword evidence="1" id="KW-0812">Transmembrane</keyword>
<protein>
    <submittedName>
        <fullName evidence="2">Uncharacterized protein</fullName>
    </submittedName>
</protein>
<sequence>MAKKDNNITAMAPENAVGVTDRTEEPVLYESEAYGNPQPDEGTKTTVMKPVGIGGPVPIVAPKHNTIQLQPIVVPLAVVPYMTQDSDVLRTDGRAPSYPQNEYASAVEFEEEKAAAKKRTSVYKRLFSLGTFLLSALLIVAYLLGYFKPDIHPEFSLAQADVIGMITTWVQDGTPFDLSLTVITCFCTLCALVVFFVSVFGMVFGKYPRKTLMLFSFAGAAAYAAEIVHQVIAEHFDAQRDAAILAMLAVFGVLFILTVVFAAVSVRREDKEEDMLIRHGGEI</sequence>
<comment type="caution">
    <text evidence="2">The sequence shown here is derived from an EMBL/GenBank/DDBJ whole genome shotgun (WGS) entry which is preliminary data.</text>
</comment>
<keyword evidence="1" id="KW-1133">Transmembrane helix</keyword>
<feature type="transmembrane region" description="Helical" evidence="1">
    <location>
        <begin position="244"/>
        <end position="266"/>
    </location>
</feature>
<dbReference type="Proteomes" id="UP000824088">
    <property type="component" value="Unassembled WGS sequence"/>
</dbReference>
<name>A0A9D1HRS5_9FIRM</name>
<organism evidence="2 3">
    <name type="scientific">Candidatus Limadaptatus stercorigallinarum</name>
    <dbReference type="NCBI Taxonomy" id="2840845"/>
    <lineage>
        <taxon>Bacteria</taxon>
        <taxon>Bacillati</taxon>
        <taxon>Bacillota</taxon>
        <taxon>Clostridia</taxon>
        <taxon>Eubacteriales</taxon>
        <taxon>Candidatus Limadaptatus</taxon>
    </lineage>
</organism>
<keyword evidence="1" id="KW-0472">Membrane</keyword>
<evidence type="ECO:0000256" key="1">
    <source>
        <dbReference type="SAM" id="Phobius"/>
    </source>
</evidence>
<dbReference type="AlphaFoldDB" id="A0A9D1HRS5"/>
<feature type="transmembrane region" description="Helical" evidence="1">
    <location>
        <begin position="178"/>
        <end position="200"/>
    </location>
</feature>
<gene>
    <name evidence="2" type="ORF">IAD51_04285</name>
</gene>
<proteinExistence type="predicted"/>
<reference evidence="2" key="1">
    <citation type="submission" date="2020-10" db="EMBL/GenBank/DDBJ databases">
        <authorList>
            <person name="Gilroy R."/>
        </authorList>
    </citation>
    <scope>NUCLEOTIDE SEQUENCE</scope>
    <source>
        <strain evidence="2">1063</strain>
    </source>
</reference>
<reference evidence="2" key="2">
    <citation type="journal article" date="2021" name="PeerJ">
        <title>Extensive microbial diversity within the chicken gut microbiome revealed by metagenomics and culture.</title>
        <authorList>
            <person name="Gilroy R."/>
            <person name="Ravi A."/>
            <person name="Getino M."/>
            <person name="Pursley I."/>
            <person name="Horton D.L."/>
            <person name="Alikhan N.F."/>
            <person name="Baker D."/>
            <person name="Gharbi K."/>
            <person name="Hall N."/>
            <person name="Watson M."/>
            <person name="Adriaenssens E.M."/>
            <person name="Foster-Nyarko E."/>
            <person name="Jarju S."/>
            <person name="Secka A."/>
            <person name="Antonio M."/>
            <person name="Oren A."/>
            <person name="Chaudhuri R.R."/>
            <person name="La Ragione R."/>
            <person name="Hildebrand F."/>
            <person name="Pallen M.J."/>
        </authorList>
    </citation>
    <scope>NUCLEOTIDE SEQUENCE</scope>
    <source>
        <strain evidence="2">1063</strain>
    </source>
</reference>
<evidence type="ECO:0000313" key="2">
    <source>
        <dbReference type="EMBL" id="HIU21433.1"/>
    </source>
</evidence>
<feature type="transmembrane region" description="Helical" evidence="1">
    <location>
        <begin position="212"/>
        <end position="232"/>
    </location>
</feature>